<dbReference type="GO" id="GO:0051607">
    <property type="term" value="P:defense response to virus"/>
    <property type="evidence" value="ECO:0007669"/>
    <property type="project" value="UniProtKB-KW"/>
</dbReference>
<dbReference type="GO" id="GO:0016787">
    <property type="term" value="F:hydrolase activity"/>
    <property type="evidence" value="ECO:0007669"/>
    <property type="project" value="UniProtKB-KW"/>
</dbReference>
<comment type="similarity">
    <text evidence="2">In the central section; belongs to the CRISPR-associated helicase Cas3 family.</text>
</comment>
<dbReference type="InterPro" id="IPR006483">
    <property type="entry name" value="CRISPR-assoc_Cas3_HD"/>
</dbReference>
<keyword evidence="3" id="KW-0540">Nuclease</keyword>
<evidence type="ECO:0000256" key="7">
    <source>
        <dbReference type="ARBA" id="ARBA00022806"/>
    </source>
</evidence>
<dbReference type="AlphaFoldDB" id="A0A0B5DEM9"/>
<dbReference type="InterPro" id="IPR006474">
    <property type="entry name" value="Helicase_Cas3_CRISPR-ass_core"/>
</dbReference>
<reference evidence="12 13" key="1">
    <citation type="submission" date="2013-04" db="EMBL/GenBank/DDBJ databases">
        <title>Complete genome sequence of Corynebacterium humireducens DSM 45392(T), isolated from a wastewater-fed microbial fuel cell.</title>
        <authorList>
            <person name="Ruckert C."/>
            <person name="Albersmeier A."/>
            <person name="Kalinowski J."/>
        </authorList>
    </citation>
    <scope>NUCLEOTIDE SEQUENCE [LARGE SCALE GENOMIC DNA]</scope>
    <source>
        <strain evidence="13">MFC-5</strain>
    </source>
</reference>
<dbReference type="Gene3D" id="1.10.3210.30">
    <property type="match status" value="1"/>
</dbReference>
<evidence type="ECO:0000256" key="5">
    <source>
        <dbReference type="ARBA" id="ARBA00022741"/>
    </source>
</evidence>
<dbReference type="SMART" id="SM00487">
    <property type="entry name" value="DEXDc"/>
    <property type="match status" value="1"/>
</dbReference>
<evidence type="ECO:0000256" key="2">
    <source>
        <dbReference type="ARBA" id="ARBA00009046"/>
    </source>
</evidence>
<dbReference type="PROSITE" id="PS51192">
    <property type="entry name" value="HELICASE_ATP_BIND_1"/>
    <property type="match status" value="1"/>
</dbReference>
<dbReference type="PANTHER" id="PTHR47963:SF9">
    <property type="entry name" value="CRISPR-ASSOCIATED ENDONUCLEASE_HELICASE CAS3"/>
    <property type="match status" value="1"/>
</dbReference>
<evidence type="ECO:0000256" key="9">
    <source>
        <dbReference type="ARBA" id="ARBA00023118"/>
    </source>
</evidence>
<dbReference type="Pfam" id="PF22590">
    <property type="entry name" value="Cas3-like_C_2"/>
    <property type="match status" value="1"/>
</dbReference>
<dbReference type="HOGENOM" id="CLU_013924_1_0_11"/>
<dbReference type="NCBIfam" id="TIGR01596">
    <property type="entry name" value="cas3_HD"/>
    <property type="match status" value="1"/>
</dbReference>
<feature type="domain" description="Helicase ATP-binding" evidence="10">
    <location>
        <begin position="313"/>
        <end position="519"/>
    </location>
</feature>
<keyword evidence="8" id="KW-0067">ATP-binding</keyword>
<sequence>MNMSLLVAPDMDLPFFERVEQFIDSSSPELRVLWAKPGDEFGYLPLVQHLGDVACVGAVLWDEWLAESVKKSLEKKSGIAESDLRTLFLFLAGTHDVAKATLKFVRQIEHDELGRLIVDDIAATGLPMKMSKVEEGSRHFQHGLVGELLVSDWLQKRGCPKRVANALGAVVGAHHGIATTGEARNQAARILRRYPKEWSALQQEILAGMAQVAGVEEVLPRLPEQIHADVTMRLVGLLVMADWIASNEKAFPMVASGSQAERVRSGFAAVDLTRPWAVEYQPDEGTDEFYRRAFGWPEHFGARPMQKAAFEAVSDVDGACLLIVEAPTGEGKTEAALAAGQRIAADTRAQGLLLAAPTMGTANGLFHRVAEWATRNTPEHTVTSMNLVHSRKMLSADFEKLRMGGIGTDTDGGHGAVVASQWMQGTKKAMLSDFVVATVDQVLMMALQMKHSMLRHIGLAGKVIIVDEVHAYDLYMQSYLQLALRWLARYGVSVILLSATLPKETKLALVEAYGSETQDTFPEDLSEAYPLITVVDGQGVREIEVESRPTDIEASIEIVPDGLEELRGLVEKLTEDGGCLLIISNTVRRAQDAYAEISQAFPEEVELHHSAFLASDRAFKEDRLREALGPDSRRGEGRPYRRIICATQVAEQSLDIDADALITDIAPMDLLIQRIGRMHRHERPVEDRPAALREPQVYVRGLLATDPVPVFDRGCAAVYEPAILMSTLANLSTAFRRPDDVSALVQRTYSPDFVPPAAWAETYTEVKSQLKMNQGTAELRARAFQIPEPDQADKLEGLFGRYHRGMDEKTPTGEEAGVAQVRDTDPTIEVIPVIDTEYGYRPMPTPDADCNDIELVDDDVLDRDTAFQLASSVIRLPARLTRFASDFDAVIDQLEKQTPIGWTGHFLLKGQVALRFNEGGEAELNGGRLRYTSELGLEMVGGEEHQSREQNR</sequence>
<evidence type="ECO:0000313" key="13">
    <source>
        <dbReference type="Proteomes" id="UP000031524"/>
    </source>
</evidence>
<evidence type="ECO:0000256" key="8">
    <source>
        <dbReference type="ARBA" id="ARBA00022840"/>
    </source>
</evidence>
<evidence type="ECO:0000256" key="6">
    <source>
        <dbReference type="ARBA" id="ARBA00022801"/>
    </source>
</evidence>
<dbReference type="GO" id="GO:0003723">
    <property type="term" value="F:RNA binding"/>
    <property type="evidence" value="ECO:0007669"/>
    <property type="project" value="TreeGrafter"/>
</dbReference>
<dbReference type="Pfam" id="PF18019">
    <property type="entry name" value="Cas3_HD"/>
    <property type="match status" value="1"/>
</dbReference>
<dbReference type="CDD" id="cd09641">
    <property type="entry name" value="Cas3''_I"/>
    <property type="match status" value="1"/>
</dbReference>
<dbReference type="NCBIfam" id="TIGR01587">
    <property type="entry name" value="cas3_core"/>
    <property type="match status" value="1"/>
</dbReference>
<dbReference type="Pfam" id="PF18395">
    <property type="entry name" value="Cas3_C"/>
    <property type="match status" value="1"/>
</dbReference>
<dbReference type="Pfam" id="PF00270">
    <property type="entry name" value="DEAD"/>
    <property type="match status" value="1"/>
</dbReference>
<name>A0A0B5DEM9_9CORY</name>
<dbReference type="InterPro" id="IPR011545">
    <property type="entry name" value="DEAD/DEAH_box_helicase_dom"/>
</dbReference>
<feature type="domain" description="HD Cas3-type" evidence="11">
    <location>
        <begin position="39"/>
        <end position="244"/>
    </location>
</feature>
<dbReference type="InterPro" id="IPR001650">
    <property type="entry name" value="Helicase_C-like"/>
</dbReference>
<dbReference type="Proteomes" id="UP000031524">
    <property type="component" value="Chromosome"/>
</dbReference>
<dbReference type="InterPro" id="IPR038257">
    <property type="entry name" value="CRISPR-assoc_Cas3_HD_sf"/>
</dbReference>
<keyword evidence="6" id="KW-0378">Hydrolase</keyword>
<dbReference type="InterPro" id="IPR014001">
    <property type="entry name" value="Helicase_ATP-bd"/>
</dbReference>
<dbReference type="InterPro" id="IPR041372">
    <property type="entry name" value="Cas3_C"/>
</dbReference>
<organism evidence="12 13">
    <name type="scientific">Corynebacterium humireducens NBRC 106098 = DSM 45392</name>
    <dbReference type="NCBI Taxonomy" id="1223515"/>
    <lineage>
        <taxon>Bacteria</taxon>
        <taxon>Bacillati</taxon>
        <taxon>Actinomycetota</taxon>
        <taxon>Actinomycetes</taxon>
        <taxon>Mycobacteriales</taxon>
        <taxon>Corynebacteriaceae</taxon>
        <taxon>Corynebacterium</taxon>
    </lineage>
</organism>
<dbReference type="PANTHER" id="PTHR47963">
    <property type="entry name" value="DEAD-BOX ATP-DEPENDENT RNA HELICASE 47, MITOCHONDRIAL"/>
    <property type="match status" value="1"/>
</dbReference>
<dbReference type="SMART" id="SM00490">
    <property type="entry name" value="HELICc"/>
    <property type="match status" value="1"/>
</dbReference>
<dbReference type="OrthoDB" id="9810236at2"/>
<proteinExistence type="inferred from homology"/>
<dbReference type="GO" id="GO:0046872">
    <property type="term" value="F:metal ion binding"/>
    <property type="evidence" value="ECO:0007669"/>
    <property type="project" value="UniProtKB-KW"/>
</dbReference>
<dbReference type="KEGG" id="chm:B842_11845"/>
<dbReference type="EMBL" id="CP005286">
    <property type="protein sequence ID" value="AJE34214.1"/>
    <property type="molecule type" value="Genomic_DNA"/>
</dbReference>
<dbReference type="STRING" id="1223515.B842_11845"/>
<keyword evidence="7" id="KW-0347">Helicase</keyword>
<evidence type="ECO:0000256" key="1">
    <source>
        <dbReference type="ARBA" id="ARBA00006847"/>
    </source>
</evidence>
<evidence type="ECO:0000256" key="3">
    <source>
        <dbReference type="ARBA" id="ARBA00022722"/>
    </source>
</evidence>
<dbReference type="InterPro" id="IPR054712">
    <property type="entry name" value="Cas3-like_dom"/>
</dbReference>
<keyword evidence="9" id="KW-0051">Antiviral defense</keyword>
<dbReference type="PROSITE" id="PS51643">
    <property type="entry name" value="HD_CAS3"/>
    <property type="match status" value="1"/>
</dbReference>
<dbReference type="InterPro" id="IPR050547">
    <property type="entry name" value="DEAD_box_RNA_helicases"/>
</dbReference>
<keyword evidence="5" id="KW-0547">Nucleotide-binding</keyword>
<evidence type="ECO:0000313" key="12">
    <source>
        <dbReference type="EMBL" id="AJE34214.1"/>
    </source>
</evidence>
<dbReference type="Gene3D" id="3.40.50.300">
    <property type="entry name" value="P-loop containing nucleotide triphosphate hydrolases"/>
    <property type="match status" value="2"/>
</dbReference>
<comment type="similarity">
    <text evidence="1">In the N-terminal section; belongs to the CRISPR-associated nuclease Cas3-HD family.</text>
</comment>
<dbReference type="GO" id="GO:0004518">
    <property type="term" value="F:nuclease activity"/>
    <property type="evidence" value="ECO:0007669"/>
    <property type="project" value="UniProtKB-KW"/>
</dbReference>
<evidence type="ECO:0000259" key="10">
    <source>
        <dbReference type="PROSITE" id="PS51192"/>
    </source>
</evidence>
<evidence type="ECO:0000256" key="4">
    <source>
        <dbReference type="ARBA" id="ARBA00022723"/>
    </source>
</evidence>
<dbReference type="InterPro" id="IPR027417">
    <property type="entry name" value="P-loop_NTPase"/>
</dbReference>
<dbReference type="SUPFAM" id="SSF52540">
    <property type="entry name" value="P-loop containing nucleoside triphosphate hydrolases"/>
    <property type="match status" value="1"/>
</dbReference>
<keyword evidence="13" id="KW-1185">Reference proteome</keyword>
<dbReference type="GO" id="GO:0003724">
    <property type="term" value="F:RNA helicase activity"/>
    <property type="evidence" value="ECO:0007669"/>
    <property type="project" value="TreeGrafter"/>
</dbReference>
<protein>
    <submittedName>
        <fullName evidence="12">CRISPR-associated protein</fullName>
    </submittedName>
</protein>
<keyword evidence="4" id="KW-0479">Metal-binding</keyword>
<evidence type="ECO:0000259" key="11">
    <source>
        <dbReference type="PROSITE" id="PS51643"/>
    </source>
</evidence>
<gene>
    <name evidence="12" type="ORF">B842_11845</name>
</gene>
<dbReference type="GO" id="GO:0005524">
    <property type="term" value="F:ATP binding"/>
    <property type="evidence" value="ECO:0007669"/>
    <property type="project" value="UniProtKB-KW"/>
</dbReference>
<accession>A0A0B5DEM9</accession>